<dbReference type="Gene3D" id="3.40.50.1980">
    <property type="entry name" value="Nitrogenase molybdenum iron protein domain"/>
    <property type="match status" value="2"/>
</dbReference>
<dbReference type="PROSITE" id="PS50983">
    <property type="entry name" value="FE_B12_PBP"/>
    <property type="match status" value="1"/>
</dbReference>
<proteinExistence type="inferred from homology"/>
<evidence type="ECO:0000256" key="3">
    <source>
        <dbReference type="SAM" id="SignalP"/>
    </source>
</evidence>
<evidence type="ECO:0000256" key="1">
    <source>
        <dbReference type="ARBA" id="ARBA00008814"/>
    </source>
</evidence>
<dbReference type="PANTHER" id="PTHR30535:SF7">
    <property type="entry name" value="IRON(III) DICITRATE-BINDING PROTEIN"/>
    <property type="match status" value="1"/>
</dbReference>
<reference evidence="5 6" key="1">
    <citation type="submission" date="2017-12" db="EMBL/GenBank/DDBJ databases">
        <authorList>
            <person name="Levesque S."/>
        </authorList>
    </citation>
    <scope>NUCLEOTIDE SEQUENCE [LARGE SCALE GENOMIC DNA]</scope>
    <source>
        <strain evidence="5 6">SMQ-1420</strain>
    </source>
</reference>
<dbReference type="SUPFAM" id="SSF53807">
    <property type="entry name" value="Helical backbone' metal receptor"/>
    <property type="match status" value="1"/>
</dbReference>
<comment type="similarity">
    <text evidence="1">Belongs to the bacterial solute-binding protein 8 family.</text>
</comment>
<sequence>MRFTQSFLPAAVGVAVVAALAGCSATSTDHSHHDGRASESSSSSSGLDQVQTDPSCPAEVTLSSVPERVVTMDAGAAAFLIELGVGDTVVGTAAPDFKTDFSGDLREKLDALPVLDDGRGSAESVIAAEPDLVAGISQYEFGAFDGTASVEQLKSAGSAALSACGAVQDGPMENIDETYRYITALATAFDIPERGEELIERIRDQVEEAAADTSDVDVPVLTLSSVPDAGAGVKTSGGSSFANGIITLAGGTNIAQGELQNFASLSAETVTQANPEVIVIVSGFANESDEQLKAAIIASPLLAQTDAVKEGNVVVVPQRILMSPSLLNADAVQTIADAVKNAA</sequence>
<dbReference type="InterPro" id="IPR002491">
    <property type="entry name" value="ABC_transptr_periplasmic_BD"/>
</dbReference>
<dbReference type="PANTHER" id="PTHR30535">
    <property type="entry name" value="VITAMIN B12-BINDING PROTEIN"/>
    <property type="match status" value="1"/>
</dbReference>
<dbReference type="InterPro" id="IPR050902">
    <property type="entry name" value="ABC_Transporter_SBP"/>
</dbReference>
<gene>
    <name evidence="5" type="ORF">CXR27_14655</name>
</gene>
<feature type="signal peptide" evidence="3">
    <location>
        <begin position="1"/>
        <end position="21"/>
    </location>
</feature>
<dbReference type="PROSITE" id="PS51257">
    <property type="entry name" value="PROKAR_LIPOPROTEIN"/>
    <property type="match status" value="1"/>
</dbReference>
<dbReference type="AlphaFoldDB" id="A0A3Q9NYK8"/>
<feature type="region of interest" description="Disordered" evidence="2">
    <location>
        <begin position="27"/>
        <end position="58"/>
    </location>
</feature>
<keyword evidence="3" id="KW-0732">Signal</keyword>
<dbReference type="EMBL" id="CP025334">
    <property type="protein sequence ID" value="AZT98096.1"/>
    <property type="molecule type" value="Genomic_DNA"/>
</dbReference>
<feature type="chain" id="PRO_5038481205" evidence="3">
    <location>
        <begin position="22"/>
        <end position="343"/>
    </location>
</feature>
<evidence type="ECO:0000313" key="5">
    <source>
        <dbReference type="EMBL" id="AZT98096.1"/>
    </source>
</evidence>
<evidence type="ECO:0000259" key="4">
    <source>
        <dbReference type="PROSITE" id="PS50983"/>
    </source>
</evidence>
<organism evidence="5 6">
    <name type="scientific">Brevibacterium aurantiacum</name>
    <dbReference type="NCBI Taxonomy" id="273384"/>
    <lineage>
        <taxon>Bacteria</taxon>
        <taxon>Bacillati</taxon>
        <taxon>Actinomycetota</taxon>
        <taxon>Actinomycetes</taxon>
        <taxon>Micrococcales</taxon>
        <taxon>Brevibacteriaceae</taxon>
        <taxon>Brevibacterium</taxon>
    </lineage>
</organism>
<dbReference type="Pfam" id="PF01497">
    <property type="entry name" value="Peripla_BP_2"/>
    <property type="match status" value="1"/>
</dbReference>
<name>A0A3Q9NYK8_BREAU</name>
<dbReference type="Proteomes" id="UP000282731">
    <property type="component" value="Chromosome"/>
</dbReference>
<evidence type="ECO:0000256" key="2">
    <source>
        <dbReference type="SAM" id="MobiDB-lite"/>
    </source>
</evidence>
<protein>
    <submittedName>
        <fullName evidence="5">ABC transporter substrate-binding protein</fullName>
    </submittedName>
</protein>
<accession>A0A3Q9NYK8</accession>
<feature type="domain" description="Fe/B12 periplasmic-binding" evidence="4">
    <location>
        <begin position="68"/>
        <end position="343"/>
    </location>
</feature>
<reference evidence="5 6" key="2">
    <citation type="submission" date="2019-01" db="EMBL/GenBank/DDBJ databases">
        <title>Comparative genomic analysis of Brevibacterium aurantiacum sheds light on its evolution and its adaptation to smear-ripened cheeses.</title>
        <authorList>
            <person name="Moineau S."/>
        </authorList>
    </citation>
    <scope>NUCLEOTIDE SEQUENCE [LARGE SCALE GENOMIC DNA]</scope>
    <source>
        <strain evidence="5 6">SMQ-1420</strain>
    </source>
</reference>
<evidence type="ECO:0000313" key="6">
    <source>
        <dbReference type="Proteomes" id="UP000282731"/>
    </source>
</evidence>